<sequence>MCLWVIGSFSMQGWAQSEKLKAQSGSCQGFEFPLAPDGGIDWPHTVKVLKHDTPVYADALSLTPLDGLFLSFNKSLEVLESQGSRLQVRTLGSLDPLGWVESSTLLCALRPQSSFSSGLEQKLYIKTATEIRKEKPTTVQAYPSPNLQGPEEASRELSRFTGYFVFDYNSEYKSYLLGESYQLDQTSSLVGWVSEENGFLWDTAYGLRPAEDLIFPESHELAGQERTICAYQTIEDALENRRCLPILGGNRWYRYEDRIPLLDRVIQNRRAFYKVVLPMAGMGVKYEERDGKIRIIEPGKFSENPGINSVLSMKRIDVLFLIDGTKSMMPYIEAVRGSKKEGRKGVIQDIIDSLQQDDAFQEAQFRFAFRIYRDRYAGEKNLGEGLPLSTVCELTNEAKAENIRSFEQKIDTIAVTTSEQDDYAENLFGGIRQAVRDLAPCPNNTKLLFVIGDCGYDASMQKQPLSTEDLLTRLKGDDEFKSIVPFFIQTPSSRDAMRQPEKYDQAYRLFHEQGERILREILGPSRLSEIGNYLMSTTDAELNSKIITGIKQFSNTQAINELVLDLRGGTPLKDAIQRLQGSQEFKNIPGLFWDLVKQGSCKKLGEQCEERIYDTIQTAYIPISDDVVEDIWLKSNDLEKWKDLLRDFENLSNLSGTELRETFVYALRDSVEKVIRKPLYKDTGQSLKEFLKRKGGLPVRENSPLFSYSIDDLRDPDTVPDCEIIRLAAWVNSVKQMLSIVLRGKDRPKFIEREFPGQCPSGEAIPFIDGDIDFVPLGESDMRYDHSFQKAHVYWVPKEFLP</sequence>
<dbReference type="InterPro" id="IPR036465">
    <property type="entry name" value="vWFA_dom_sf"/>
</dbReference>
<dbReference type="Proteomes" id="UP000229740">
    <property type="component" value="Unassembled WGS sequence"/>
</dbReference>
<dbReference type="PROSITE" id="PS50234">
    <property type="entry name" value="VWFA"/>
    <property type="match status" value="1"/>
</dbReference>
<dbReference type="Gene3D" id="3.40.50.410">
    <property type="entry name" value="von Willebrand factor, type A domain"/>
    <property type="match status" value="1"/>
</dbReference>
<dbReference type="AlphaFoldDB" id="A0A2G6E983"/>
<name>A0A2G6E983_9BACT</name>
<reference evidence="2 3" key="1">
    <citation type="submission" date="2017-10" db="EMBL/GenBank/DDBJ databases">
        <title>Novel microbial diversity and functional potential in the marine mammal oral microbiome.</title>
        <authorList>
            <person name="Dudek N.K."/>
            <person name="Sun C.L."/>
            <person name="Burstein D."/>
            <person name="Kantor R.S."/>
            <person name="Aliaga Goltsman D.S."/>
            <person name="Bik E.M."/>
            <person name="Thomas B.C."/>
            <person name="Banfield J.F."/>
            <person name="Relman D.A."/>
        </authorList>
    </citation>
    <scope>NUCLEOTIDE SEQUENCE [LARGE SCALE GENOMIC DNA]</scope>
    <source>
        <strain evidence="2">DOLZORAL124_49_17</strain>
    </source>
</reference>
<proteinExistence type="predicted"/>
<dbReference type="InterPro" id="IPR002035">
    <property type="entry name" value="VWF_A"/>
</dbReference>
<comment type="caution">
    <text evidence="2">The sequence shown here is derived from an EMBL/GenBank/DDBJ whole genome shotgun (WGS) entry which is preliminary data.</text>
</comment>
<accession>A0A2G6E983</accession>
<feature type="domain" description="VWFA" evidence="1">
    <location>
        <begin position="317"/>
        <end position="550"/>
    </location>
</feature>
<organism evidence="2 3">
    <name type="scientific">candidate division KSB3 bacterium</name>
    <dbReference type="NCBI Taxonomy" id="2044937"/>
    <lineage>
        <taxon>Bacteria</taxon>
        <taxon>candidate division KSB3</taxon>
    </lineage>
</organism>
<gene>
    <name evidence="2" type="ORF">CSB45_02890</name>
</gene>
<evidence type="ECO:0000313" key="3">
    <source>
        <dbReference type="Proteomes" id="UP000229740"/>
    </source>
</evidence>
<evidence type="ECO:0000313" key="2">
    <source>
        <dbReference type="EMBL" id="PID58507.1"/>
    </source>
</evidence>
<evidence type="ECO:0000259" key="1">
    <source>
        <dbReference type="PROSITE" id="PS50234"/>
    </source>
</evidence>
<dbReference type="SUPFAM" id="SSF53300">
    <property type="entry name" value="vWA-like"/>
    <property type="match status" value="1"/>
</dbReference>
<dbReference type="EMBL" id="PDPS01000022">
    <property type="protein sequence ID" value="PID58507.1"/>
    <property type="molecule type" value="Genomic_DNA"/>
</dbReference>
<protein>
    <recommendedName>
        <fullName evidence="1">VWFA domain-containing protein</fullName>
    </recommendedName>
</protein>